<accession>A0ABY1A8V4</accession>
<keyword evidence="1" id="KW-0812">Transmembrane</keyword>
<feature type="transmembrane region" description="Helical" evidence="1">
    <location>
        <begin position="146"/>
        <end position="164"/>
    </location>
</feature>
<gene>
    <name evidence="2" type="ORF">SAMN05216431_10142</name>
</gene>
<dbReference type="Proteomes" id="UP000182089">
    <property type="component" value="Unassembled WGS sequence"/>
</dbReference>
<feature type="transmembrane region" description="Helical" evidence="1">
    <location>
        <begin position="170"/>
        <end position="190"/>
    </location>
</feature>
<evidence type="ECO:0000256" key="1">
    <source>
        <dbReference type="SAM" id="Phobius"/>
    </source>
</evidence>
<evidence type="ECO:0000313" key="2">
    <source>
        <dbReference type="EMBL" id="SEM31064.1"/>
    </source>
</evidence>
<name>A0ABY1A8V4_9LACO</name>
<reference evidence="2 3" key="1">
    <citation type="submission" date="2016-10" db="EMBL/GenBank/DDBJ databases">
        <authorList>
            <person name="Varghese N."/>
            <person name="Submissions S."/>
        </authorList>
    </citation>
    <scope>NUCLEOTIDE SEQUENCE [LARGE SCALE GENOMIC DNA]</scope>
    <source>
        <strain evidence="2 3">WC1T17</strain>
    </source>
</reference>
<proteinExistence type="predicted"/>
<dbReference type="EMBL" id="FOCC01000001">
    <property type="protein sequence ID" value="SEM31064.1"/>
    <property type="molecule type" value="Genomic_DNA"/>
</dbReference>
<evidence type="ECO:0000313" key="3">
    <source>
        <dbReference type="Proteomes" id="UP000182089"/>
    </source>
</evidence>
<keyword evidence="1" id="KW-1133">Transmembrane helix</keyword>
<feature type="transmembrane region" description="Helical" evidence="1">
    <location>
        <begin position="77"/>
        <end position="95"/>
    </location>
</feature>
<comment type="caution">
    <text evidence="2">The sequence shown here is derived from an EMBL/GenBank/DDBJ whole genome shotgun (WGS) entry which is preliminary data.</text>
</comment>
<evidence type="ECO:0008006" key="4">
    <source>
        <dbReference type="Google" id="ProtNLM"/>
    </source>
</evidence>
<protein>
    <recommendedName>
        <fullName evidence="4">Acyltransferase 3 domain-containing protein</fullName>
    </recommendedName>
</protein>
<keyword evidence="1" id="KW-0472">Membrane</keyword>
<sequence>MLYFGDVQRLSVYFRDFKASENEAFKLLLFSFALMIVSERLVPAFYAHNYLGLSRVQLFIVGSYYGAKIYQDEPFSLFNKLFVLAGAVLFVANIWTVASGRGELHPALIKLFTPIPLMVAAAWILGCFKFDGKVNSFLKKAGALSLELYVVHVSLRALFSAVGIGTSSLLTYGGMIVLVVLLSMCMNNFLTPQINKMLALI</sequence>
<organism evidence="2 3">
    <name type="scientific">Ligilactobacillus ruminis</name>
    <dbReference type="NCBI Taxonomy" id="1623"/>
    <lineage>
        <taxon>Bacteria</taxon>
        <taxon>Bacillati</taxon>
        <taxon>Bacillota</taxon>
        <taxon>Bacilli</taxon>
        <taxon>Lactobacillales</taxon>
        <taxon>Lactobacillaceae</taxon>
        <taxon>Ligilactobacillus</taxon>
    </lineage>
</organism>
<feature type="transmembrane region" description="Helical" evidence="1">
    <location>
        <begin position="107"/>
        <end position="125"/>
    </location>
</feature>